<comment type="caution">
    <text evidence="6">The sequence shown here is derived from an EMBL/GenBank/DDBJ whole genome shotgun (WGS) entry which is preliminary data.</text>
</comment>
<sequence length="406" mass="42052">MMPTNQRRVVVTGTGVVSPIGHGTEEFWQSLSKGSTNFVPSGVEGIPLVSRVPDGWDEGISPKRRRASDRCTLLALTAAGEALGRSGLLEDPDKALHTGVYFGSSIGGIGTIKQEFARGATEGTRSVHALLVVKGLMNMIASAIGIEYGLRGESLVTAAACASGTVAIGEAYRAVASGRLPRAVAGGAEACVLDHVMEPFRKLGALNSSSDPEGASIPFSRHRSGFVMAEGAGAVVLEDLESARERGAPILGEIVGYAASSDAAGLITPDAAGVRRAVEGVFSDDHRPEDVVYINAHGTSTTLNERVESEVYSAVFPHRPAVSSTKSYYGHPLGAAGAFEVIVCLESARAGVALPTLNVSGADIDRDEIDLNLVLDEPAPLTDGLLLSSSFAFGGQNGVLLMRGGI</sequence>
<keyword evidence="2 4" id="KW-0808">Transferase</keyword>
<protein>
    <submittedName>
        <fullName evidence="6">Beta-ketoacyl-[acyl-carrier-protein] synthase family protein</fullName>
    </submittedName>
</protein>
<dbReference type="Proteomes" id="UP000694501">
    <property type="component" value="Unassembled WGS sequence"/>
</dbReference>
<dbReference type="GO" id="GO:0006633">
    <property type="term" value="P:fatty acid biosynthetic process"/>
    <property type="evidence" value="ECO:0007669"/>
    <property type="project" value="InterPro"/>
</dbReference>
<evidence type="ECO:0000256" key="2">
    <source>
        <dbReference type="ARBA" id="ARBA00022679"/>
    </source>
</evidence>
<organism evidence="6 7">
    <name type="scientific">Streptomyces tardus</name>
    <dbReference type="NCBI Taxonomy" id="2780544"/>
    <lineage>
        <taxon>Bacteria</taxon>
        <taxon>Bacillati</taxon>
        <taxon>Actinomycetota</taxon>
        <taxon>Actinomycetes</taxon>
        <taxon>Kitasatosporales</taxon>
        <taxon>Streptomycetaceae</taxon>
        <taxon>Streptomyces</taxon>
    </lineage>
</organism>
<evidence type="ECO:0000256" key="3">
    <source>
        <dbReference type="ARBA" id="ARBA00023315"/>
    </source>
</evidence>
<dbReference type="EMBL" id="JAELVF020000001">
    <property type="protein sequence ID" value="MBU7598526.1"/>
    <property type="molecule type" value="Genomic_DNA"/>
</dbReference>
<proteinExistence type="inferred from homology"/>
<dbReference type="PROSITE" id="PS00606">
    <property type="entry name" value="KS3_1"/>
    <property type="match status" value="1"/>
</dbReference>
<comment type="similarity">
    <text evidence="1 4">Belongs to the thiolase-like superfamily. Beta-ketoacyl-ACP synthases family.</text>
</comment>
<dbReference type="InterPro" id="IPR018201">
    <property type="entry name" value="Ketoacyl_synth_AS"/>
</dbReference>
<evidence type="ECO:0000313" key="7">
    <source>
        <dbReference type="Proteomes" id="UP000694501"/>
    </source>
</evidence>
<dbReference type="InterPro" id="IPR020841">
    <property type="entry name" value="PKS_Beta-ketoAc_synthase_dom"/>
</dbReference>
<dbReference type="SMART" id="SM00825">
    <property type="entry name" value="PKS_KS"/>
    <property type="match status" value="1"/>
</dbReference>
<evidence type="ECO:0000259" key="5">
    <source>
        <dbReference type="PROSITE" id="PS52004"/>
    </source>
</evidence>
<dbReference type="RefSeq" id="WP_211040699.1">
    <property type="nucleotide sequence ID" value="NZ_JAELVF020000001.1"/>
</dbReference>
<evidence type="ECO:0000313" key="6">
    <source>
        <dbReference type="EMBL" id="MBU7598526.1"/>
    </source>
</evidence>
<dbReference type="AlphaFoldDB" id="A0A949JEK3"/>
<dbReference type="InterPro" id="IPR016039">
    <property type="entry name" value="Thiolase-like"/>
</dbReference>
<dbReference type="Pfam" id="PF00109">
    <property type="entry name" value="ketoacyl-synt"/>
    <property type="match status" value="1"/>
</dbReference>
<dbReference type="GO" id="GO:0004315">
    <property type="term" value="F:3-oxoacyl-[acyl-carrier-protein] synthase activity"/>
    <property type="evidence" value="ECO:0007669"/>
    <property type="project" value="InterPro"/>
</dbReference>
<name>A0A949JEK3_9ACTN</name>
<reference evidence="6" key="1">
    <citation type="submission" date="2021-06" db="EMBL/GenBank/DDBJ databases">
        <title>Sequencing of actinobacteria type strains.</title>
        <authorList>
            <person name="Nguyen G.-S."/>
            <person name="Wentzel A."/>
        </authorList>
    </citation>
    <scope>NUCLEOTIDE SEQUENCE</scope>
    <source>
        <strain evidence="6">P38-E01</strain>
    </source>
</reference>
<dbReference type="InterPro" id="IPR014031">
    <property type="entry name" value="Ketoacyl_synth_C"/>
</dbReference>
<dbReference type="Gene3D" id="3.40.47.10">
    <property type="match status" value="1"/>
</dbReference>
<accession>A0A949JEK3</accession>
<dbReference type="PANTHER" id="PTHR11712">
    <property type="entry name" value="POLYKETIDE SYNTHASE-RELATED"/>
    <property type="match status" value="1"/>
</dbReference>
<dbReference type="SUPFAM" id="SSF53901">
    <property type="entry name" value="Thiolase-like"/>
    <property type="match status" value="2"/>
</dbReference>
<dbReference type="Pfam" id="PF02801">
    <property type="entry name" value="Ketoacyl-synt_C"/>
    <property type="match status" value="1"/>
</dbReference>
<evidence type="ECO:0000256" key="1">
    <source>
        <dbReference type="ARBA" id="ARBA00008467"/>
    </source>
</evidence>
<dbReference type="PANTHER" id="PTHR11712:SF336">
    <property type="entry name" value="3-OXOACYL-[ACYL-CARRIER-PROTEIN] SYNTHASE, MITOCHONDRIAL"/>
    <property type="match status" value="1"/>
</dbReference>
<gene>
    <name evidence="6" type="ORF">JGS22_013105</name>
</gene>
<dbReference type="CDD" id="cd00834">
    <property type="entry name" value="KAS_I_II"/>
    <property type="match status" value="1"/>
</dbReference>
<keyword evidence="3" id="KW-0012">Acyltransferase</keyword>
<feature type="domain" description="Ketosynthase family 3 (KS3)" evidence="5">
    <location>
        <begin position="6"/>
        <end position="404"/>
    </location>
</feature>
<dbReference type="PROSITE" id="PS52004">
    <property type="entry name" value="KS3_2"/>
    <property type="match status" value="1"/>
</dbReference>
<evidence type="ECO:0000256" key="4">
    <source>
        <dbReference type="RuleBase" id="RU003694"/>
    </source>
</evidence>
<dbReference type="InterPro" id="IPR000794">
    <property type="entry name" value="Beta-ketoacyl_synthase"/>
</dbReference>
<dbReference type="InterPro" id="IPR014030">
    <property type="entry name" value="Ketoacyl_synth_N"/>
</dbReference>
<keyword evidence="7" id="KW-1185">Reference proteome</keyword>